<name>A0A517LEF3_9PEZI</name>
<gene>
    <name evidence="2" type="ORF">FKW77_008965</name>
</gene>
<evidence type="ECO:0000313" key="2">
    <source>
        <dbReference type="EMBL" id="QDS74022.1"/>
    </source>
</evidence>
<feature type="region of interest" description="Disordered" evidence="1">
    <location>
        <begin position="267"/>
        <end position="296"/>
    </location>
</feature>
<evidence type="ECO:0000256" key="1">
    <source>
        <dbReference type="SAM" id="MobiDB-lite"/>
    </source>
</evidence>
<accession>A0A517LEF3</accession>
<dbReference type="EMBL" id="CP042194">
    <property type="protein sequence ID" value="QDS74022.1"/>
    <property type="molecule type" value="Genomic_DNA"/>
</dbReference>
<reference evidence="2 3" key="1">
    <citation type="submission" date="2019-07" db="EMBL/GenBank/DDBJ databases">
        <title>Finished genome of Venturia effusa.</title>
        <authorList>
            <person name="Young C.A."/>
            <person name="Cox M.P."/>
            <person name="Ganley A.R.D."/>
            <person name="David W.J."/>
        </authorList>
    </citation>
    <scope>NUCLEOTIDE SEQUENCE [LARGE SCALE GENOMIC DNA]</scope>
    <source>
        <strain evidence="3">albino</strain>
    </source>
</reference>
<sequence>MAVYVNEVLPAPEKIDEHQLGVLTQLATITSRDIWKRAGINNQAFSSSLLFINNISPHRDSSSRHPRRPQTARMADTCMPQDQAGQKAVEAALQGVKLQHLELPITPPAIRTRPIQASHPTTKSTMSPPTLTSLPRELRQHILAYAFADMMDADVVFYSSLRFVCIEIMNKMQTRHSHEKEEVLCRDGAWEELTKQQVRERVNAYYSLRRLQAREAANGWDFILQSSCAINIEGFASNVTAALPELADDVVYLLPETLRGWQEKDFKEDEGNFPHRCDEDPPRTLAEWREMRSGEA</sequence>
<dbReference type="AlphaFoldDB" id="A0A517LEF3"/>
<organism evidence="2 3">
    <name type="scientific">Venturia effusa</name>
    <dbReference type="NCBI Taxonomy" id="50376"/>
    <lineage>
        <taxon>Eukaryota</taxon>
        <taxon>Fungi</taxon>
        <taxon>Dikarya</taxon>
        <taxon>Ascomycota</taxon>
        <taxon>Pezizomycotina</taxon>
        <taxon>Dothideomycetes</taxon>
        <taxon>Pleosporomycetidae</taxon>
        <taxon>Venturiales</taxon>
        <taxon>Venturiaceae</taxon>
        <taxon>Venturia</taxon>
    </lineage>
</organism>
<evidence type="ECO:0000313" key="3">
    <source>
        <dbReference type="Proteomes" id="UP000316270"/>
    </source>
</evidence>
<protein>
    <submittedName>
        <fullName evidence="2">Uncharacterized protein</fullName>
    </submittedName>
</protein>
<dbReference type="Proteomes" id="UP000316270">
    <property type="component" value="Chromosome 10"/>
</dbReference>
<proteinExistence type="predicted"/>
<keyword evidence="3" id="KW-1185">Reference proteome</keyword>